<dbReference type="PANTHER" id="PTHR34219:SF1">
    <property type="entry name" value="PEPSY DOMAIN-CONTAINING PROTEIN"/>
    <property type="match status" value="1"/>
</dbReference>
<dbReference type="RefSeq" id="WP_367639705.1">
    <property type="nucleotide sequence ID" value="NZ_JBFNQN010000012.1"/>
</dbReference>
<gene>
    <name evidence="3" type="ORF">AB1207_17600</name>
</gene>
<feature type="region of interest" description="Disordered" evidence="1">
    <location>
        <begin position="261"/>
        <end position="285"/>
    </location>
</feature>
<feature type="transmembrane region" description="Helical" evidence="2">
    <location>
        <begin position="436"/>
        <end position="464"/>
    </location>
</feature>
<dbReference type="PANTHER" id="PTHR34219">
    <property type="entry name" value="IRON-REGULATED INNER MEMBRANE PROTEIN-RELATED"/>
    <property type="match status" value="1"/>
</dbReference>
<dbReference type="Proteomes" id="UP001555826">
    <property type="component" value="Unassembled WGS sequence"/>
</dbReference>
<feature type="transmembrane region" description="Helical" evidence="2">
    <location>
        <begin position="387"/>
        <end position="407"/>
    </location>
</feature>
<proteinExistence type="predicted"/>
<comment type="caution">
    <text evidence="3">The sequence shown here is derived from an EMBL/GenBank/DDBJ whole genome shotgun (WGS) entry which is preliminary data.</text>
</comment>
<evidence type="ECO:0000313" key="3">
    <source>
        <dbReference type="EMBL" id="MEW9266569.1"/>
    </source>
</evidence>
<feature type="region of interest" description="Disordered" evidence="1">
    <location>
        <begin position="1"/>
        <end position="22"/>
    </location>
</feature>
<feature type="transmembrane region" description="Helical" evidence="2">
    <location>
        <begin position="176"/>
        <end position="194"/>
    </location>
</feature>
<keyword evidence="2" id="KW-1133">Transmembrane helix</keyword>
<dbReference type="InterPro" id="IPR005625">
    <property type="entry name" value="PepSY-ass_TM"/>
</dbReference>
<dbReference type="EMBL" id="JBFNQN010000012">
    <property type="protein sequence ID" value="MEW9266569.1"/>
    <property type="molecule type" value="Genomic_DNA"/>
</dbReference>
<name>A0ABV3PA94_9ACTN</name>
<keyword evidence="2" id="KW-0812">Transmembrane</keyword>
<keyword evidence="4" id="KW-1185">Reference proteome</keyword>
<protein>
    <submittedName>
        <fullName evidence="3">PepSY-associated TM helix domain-containing protein</fullName>
    </submittedName>
</protein>
<organism evidence="3 4">
    <name type="scientific">Kineococcus endophyticus</name>
    <dbReference type="NCBI Taxonomy" id="1181883"/>
    <lineage>
        <taxon>Bacteria</taxon>
        <taxon>Bacillati</taxon>
        <taxon>Actinomycetota</taxon>
        <taxon>Actinomycetes</taxon>
        <taxon>Kineosporiales</taxon>
        <taxon>Kineosporiaceae</taxon>
        <taxon>Kineococcus</taxon>
    </lineage>
</organism>
<evidence type="ECO:0000256" key="2">
    <source>
        <dbReference type="SAM" id="Phobius"/>
    </source>
</evidence>
<keyword evidence="2" id="KW-0472">Membrane</keyword>
<reference evidence="3 4" key="1">
    <citation type="submission" date="2024-07" db="EMBL/GenBank/DDBJ databases">
        <authorList>
            <person name="Thanompreechachai J."/>
            <person name="Duangmal K."/>
        </authorList>
    </citation>
    <scope>NUCLEOTIDE SEQUENCE [LARGE SCALE GENOMIC DNA]</scope>
    <source>
        <strain evidence="3 4">KCTC 19886</strain>
    </source>
</reference>
<feature type="transmembrane region" description="Helical" evidence="2">
    <location>
        <begin position="215"/>
        <end position="238"/>
    </location>
</feature>
<accession>A0ABV3PA94</accession>
<feature type="transmembrane region" description="Helical" evidence="2">
    <location>
        <begin position="36"/>
        <end position="58"/>
    </location>
</feature>
<sequence>MPADDLLTPASSTVPPTPSRPSPWAPLRPLVLRLHFYAGVLVAPFLLVAAVSGTLYAATPQLEDAVYRHQLHVVPSAAQVSLADQVRAAVEAHGGGDPVAVRPAPTPSDTTRVLFSDPSLGESERRAVFVDPGTGAVRGELTVYGTSGVLPLRTWVDQLHRNLHLGEPGRLYSELAASWLWVLALSGLGLWAARRVGARRATRPTVRGSRARTRTLHAVVGTWLAVGLLGLSATGLTWSTYAGERVTALRSALSWQTPVVDTSATGHEGHGEHAGHTSSRPVGAGAEASPEAFAQILAAARVAGLTAAKIEVKAPAAPGAAWKVDEVDRGLHTQVDSAAVALTATSAGALDAQVVDVVRFEDYPFAAKLARWGIDLHMGSFGLGNQLALIALGLGLTAVVVWGYRMWWQRRPDPARRLAVGPPAHRGAWRQLSRPVLVAVVLVTAVVGWAVPLLGVSLVAFVVVDVVLDVVVGRVPRVRPAP</sequence>
<dbReference type="Pfam" id="PF03929">
    <property type="entry name" value="PepSY_TM"/>
    <property type="match status" value="1"/>
</dbReference>
<evidence type="ECO:0000313" key="4">
    <source>
        <dbReference type="Proteomes" id="UP001555826"/>
    </source>
</evidence>
<evidence type="ECO:0000256" key="1">
    <source>
        <dbReference type="SAM" id="MobiDB-lite"/>
    </source>
</evidence>